<organism evidence="3 4">
    <name type="scientific">Halovulum dunhuangense</name>
    <dbReference type="NCBI Taxonomy" id="1505036"/>
    <lineage>
        <taxon>Bacteria</taxon>
        <taxon>Pseudomonadati</taxon>
        <taxon>Pseudomonadota</taxon>
        <taxon>Alphaproteobacteria</taxon>
        <taxon>Rhodobacterales</taxon>
        <taxon>Paracoccaceae</taxon>
        <taxon>Halovulum</taxon>
    </lineage>
</organism>
<dbReference type="PRINTS" id="PR00069">
    <property type="entry name" value="ALDKETRDTASE"/>
</dbReference>
<dbReference type="RefSeq" id="WP_171324662.1">
    <property type="nucleotide sequence ID" value="NZ_JABFBC010000001.1"/>
</dbReference>
<dbReference type="InterPro" id="IPR020471">
    <property type="entry name" value="AKR"/>
</dbReference>
<keyword evidence="4" id="KW-1185">Reference proteome</keyword>
<dbReference type="Pfam" id="PF00248">
    <property type="entry name" value="Aldo_ket_red"/>
    <property type="match status" value="1"/>
</dbReference>
<dbReference type="PANTHER" id="PTHR43364:SF4">
    <property type="entry name" value="NAD(P)-LINKED OXIDOREDUCTASE SUPERFAMILY PROTEIN"/>
    <property type="match status" value="1"/>
</dbReference>
<evidence type="ECO:0000259" key="2">
    <source>
        <dbReference type="Pfam" id="PF00248"/>
    </source>
</evidence>
<name>A0A849L3B8_9RHOB</name>
<gene>
    <name evidence="3" type="ORF">HMH01_09590</name>
</gene>
<reference evidence="3 4" key="1">
    <citation type="submission" date="2020-05" db="EMBL/GenBank/DDBJ databases">
        <title>Gimesia benthica sp. nov., a novel planctomycete isolated from a deep-sea water sample of the Northwest Indian Ocean.</title>
        <authorList>
            <person name="Wang J."/>
            <person name="Ruan C."/>
            <person name="Song L."/>
            <person name="Zhu Y."/>
            <person name="Li A."/>
            <person name="Zheng X."/>
            <person name="Wang L."/>
            <person name="Lu Z."/>
            <person name="Huang Y."/>
            <person name="Du W."/>
            <person name="Zhou Y."/>
            <person name="Huang L."/>
            <person name="Dai X."/>
        </authorList>
    </citation>
    <scope>NUCLEOTIDE SEQUENCE [LARGE SCALE GENOMIC DNA]</scope>
    <source>
        <strain evidence="3 4">YYQ-30</strain>
    </source>
</reference>
<dbReference type="CDD" id="cd19094">
    <property type="entry name" value="AKR_Tas-like"/>
    <property type="match status" value="1"/>
</dbReference>
<dbReference type="InterPro" id="IPR023210">
    <property type="entry name" value="NADP_OxRdtase_dom"/>
</dbReference>
<protein>
    <submittedName>
        <fullName evidence="3">Aldo/keto reductase</fullName>
    </submittedName>
</protein>
<sequence>MKQNPLGRTGLTVPEICLGTMTWGSQNTEAEAFAQMDYAMDHRVNFFDTAELYATVPVTPETQGLTEEIIGNWFARTGRRNEVILASKMAGGGTKHIREGRPILPEDIPTAIEGSLKRLRTDRIDLYQMHWPMRGHYHFRKMWAYDPSHQDSAAVRQNIADVLGVLADEVRKGRILHIGLSNDTAWGVMQYLNEAERAGGPRVASIQNEYSLLYRNFDTDLAEVAHHEDVGLLAYTPLAAGLLTGKYSGGQVPADSRATINKGLAGRITPQSLAASDAYVALARAHGLDPAQLALAFCMSRPFMTSVIIGATKMDQLATAIGAADVTLGDEVLQGIADLHKAYPQPY</sequence>
<dbReference type="SUPFAM" id="SSF51430">
    <property type="entry name" value="NAD(P)-linked oxidoreductase"/>
    <property type="match status" value="1"/>
</dbReference>
<evidence type="ECO:0000256" key="1">
    <source>
        <dbReference type="ARBA" id="ARBA00023002"/>
    </source>
</evidence>
<dbReference type="InterPro" id="IPR050523">
    <property type="entry name" value="AKR_Detox_Biosynth"/>
</dbReference>
<evidence type="ECO:0000313" key="3">
    <source>
        <dbReference type="EMBL" id="NNU80687.1"/>
    </source>
</evidence>
<accession>A0A849L3B8</accession>
<dbReference type="Proteomes" id="UP000572377">
    <property type="component" value="Unassembled WGS sequence"/>
</dbReference>
<dbReference type="InterPro" id="IPR036812">
    <property type="entry name" value="NAD(P)_OxRdtase_dom_sf"/>
</dbReference>
<dbReference type="EMBL" id="JABFBC010000001">
    <property type="protein sequence ID" value="NNU80687.1"/>
    <property type="molecule type" value="Genomic_DNA"/>
</dbReference>
<keyword evidence="1" id="KW-0560">Oxidoreductase</keyword>
<dbReference type="GO" id="GO:0016491">
    <property type="term" value="F:oxidoreductase activity"/>
    <property type="evidence" value="ECO:0007669"/>
    <property type="project" value="UniProtKB-KW"/>
</dbReference>
<proteinExistence type="predicted"/>
<dbReference type="AlphaFoldDB" id="A0A849L3B8"/>
<feature type="domain" description="NADP-dependent oxidoreductase" evidence="2">
    <location>
        <begin position="15"/>
        <end position="338"/>
    </location>
</feature>
<dbReference type="PANTHER" id="PTHR43364">
    <property type="entry name" value="NADH-SPECIFIC METHYLGLYOXAL REDUCTASE-RELATED"/>
    <property type="match status" value="1"/>
</dbReference>
<dbReference type="Gene3D" id="3.20.20.100">
    <property type="entry name" value="NADP-dependent oxidoreductase domain"/>
    <property type="match status" value="1"/>
</dbReference>
<comment type="caution">
    <text evidence="3">The sequence shown here is derived from an EMBL/GenBank/DDBJ whole genome shotgun (WGS) entry which is preliminary data.</text>
</comment>
<evidence type="ECO:0000313" key="4">
    <source>
        <dbReference type="Proteomes" id="UP000572377"/>
    </source>
</evidence>